<accession>L8GH37</accession>
<dbReference type="AlphaFoldDB" id="L8GH37"/>
<evidence type="ECO:0000313" key="3">
    <source>
        <dbReference type="Proteomes" id="UP000011083"/>
    </source>
</evidence>
<dbReference type="OrthoDB" id="116380at2759"/>
<dbReference type="EMBL" id="KB008128">
    <property type="protein sequence ID" value="ELR12129.1"/>
    <property type="molecule type" value="Genomic_DNA"/>
</dbReference>
<dbReference type="RefSeq" id="XP_004334142.1">
    <property type="nucleotide sequence ID" value="XM_004334094.1"/>
</dbReference>
<sequence length="76" mass="7945">MMAKFKHSEDGSDDESAKNGAASGSSSAVPSKRSSSNNLTRNSASGRKASGLSKSLKPEEKKLKKHSDESDATSDD</sequence>
<dbReference type="GeneID" id="14912607"/>
<dbReference type="KEGG" id="acan:ACA1_139930"/>
<feature type="compositionally biased region" description="Low complexity" evidence="1">
    <location>
        <begin position="18"/>
        <end position="37"/>
    </location>
</feature>
<organism evidence="2 3">
    <name type="scientific">Acanthamoeba castellanii (strain ATCC 30010 / Neff)</name>
    <dbReference type="NCBI Taxonomy" id="1257118"/>
    <lineage>
        <taxon>Eukaryota</taxon>
        <taxon>Amoebozoa</taxon>
        <taxon>Discosea</taxon>
        <taxon>Longamoebia</taxon>
        <taxon>Centramoebida</taxon>
        <taxon>Acanthamoebidae</taxon>
        <taxon>Acanthamoeba</taxon>
    </lineage>
</organism>
<protein>
    <submittedName>
        <fullName evidence="2">Uncharacterized protein</fullName>
    </submittedName>
</protein>
<proteinExistence type="predicted"/>
<dbReference type="Proteomes" id="UP000011083">
    <property type="component" value="Unassembled WGS sequence"/>
</dbReference>
<feature type="compositionally biased region" description="Basic and acidic residues" evidence="1">
    <location>
        <begin position="1"/>
        <end position="10"/>
    </location>
</feature>
<reference evidence="2 3" key="1">
    <citation type="journal article" date="2013" name="Genome Biol.">
        <title>Genome of Acanthamoeba castellanii highlights extensive lateral gene transfer and early evolution of tyrosine kinase signaling.</title>
        <authorList>
            <person name="Clarke M."/>
            <person name="Lohan A.J."/>
            <person name="Liu B."/>
            <person name="Lagkouvardos I."/>
            <person name="Roy S."/>
            <person name="Zafar N."/>
            <person name="Bertelli C."/>
            <person name="Schilde C."/>
            <person name="Kianianmomeni A."/>
            <person name="Burglin T.R."/>
            <person name="Frech C."/>
            <person name="Turcotte B."/>
            <person name="Kopec K.O."/>
            <person name="Synnott J.M."/>
            <person name="Choo C."/>
            <person name="Paponov I."/>
            <person name="Finkler A."/>
            <person name="Soon Heng Tan C."/>
            <person name="Hutchins A.P."/>
            <person name="Weinmeier T."/>
            <person name="Rattei T."/>
            <person name="Chu J.S."/>
            <person name="Gimenez G."/>
            <person name="Irimia M."/>
            <person name="Rigden D.J."/>
            <person name="Fitzpatrick D.A."/>
            <person name="Lorenzo-Morales J."/>
            <person name="Bateman A."/>
            <person name="Chiu C.H."/>
            <person name="Tang P."/>
            <person name="Hegemann P."/>
            <person name="Fromm H."/>
            <person name="Raoult D."/>
            <person name="Greub G."/>
            <person name="Miranda-Saavedra D."/>
            <person name="Chen N."/>
            <person name="Nash P."/>
            <person name="Ginger M.L."/>
            <person name="Horn M."/>
            <person name="Schaap P."/>
            <person name="Caler L."/>
            <person name="Loftus B."/>
        </authorList>
    </citation>
    <scope>NUCLEOTIDE SEQUENCE [LARGE SCALE GENOMIC DNA]</scope>
    <source>
        <strain evidence="2 3">Neff</strain>
    </source>
</reference>
<gene>
    <name evidence="2" type="ORF">ACA1_139930</name>
</gene>
<evidence type="ECO:0000256" key="1">
    <source>
        <dbReference type="SAM" id="MobiDB-lite"/>
    </source>
</evidence>
<dbReference type="VEuPathDB" id="AmoebaDB:ACA1_139930"/>
<evidence type="ECO:0000313" key="2">
    <source>
        <dbReference type="EMBL" id="ELR12129.1"/>
    </source>
</evidence>
<name>L8GH37_ACACF</name>
<feature type="region of interest" description="Disordered" evidence="1">
    <location>
        <begin position="1"/>
        <end position="76"/>
    </location>
</feature>
<feature type="compositionally biased region" description="Basic and acidic residues" evidence="1">
    <location>
        <begin position="56"/>
        <end position="69"/>
    </location>
</feature>
<keyword evidence="3" id="KW-1185">Reference proteome</keyword>